<organism evidence="1 2">
    <name type="scientific">Nitrosomonas ureae</name>
    <dbReference type="NCBI Taxonomy" id="44577"/>
    <lineage>
        <taxon>Bacteria</taxon>
        <taxon>Pseudomonadati</taxon>
        <taxon>Pseudomonadota</taxon>
        <taxon>Betaproteobacteria</taxon>
        <taxon>Nitrosomonadales</taxon>
        <taxon>Nitrosomonadaceae</taxon>
        <taxon>Nitrosomonas</taxon>
    </lineage>
</organism>
<dbReference type="RefSeq" id="WP_107787982.1">
    <property type="nucleotide sequence ID" value="NZ_QAOL01000059.1"/>
</dbReference>
<dbReference type="EMBL" id="QAOL01000059">
    <property type="protein sequence ID" value="PTQ79008.1"/>
    <property type="molecule type" value="Genomic_DNA"/>
</dbReference>
<protein>
    <submittedName>
        <fullName evidence="1">Uncharacterized protein</fullName>
    </submittedName>
</protein>
<proteinExistence type="predicted"/>
<gene>
    <name evidence="1" type="ORF">C8R28_10599</name>
</gene>
<name>A0A2T5I5E6_9PROT</name>
<accession>A0A2T5I5E6</accession>
<dbReference type="AlphaFoldDB" id="A0A2T5I5E6"/>
<comment type="caution">
    <text evidence="1">The sequence shown here is derived from an EMBL/GenBank/DDBJ whole genome shotgun (WGS) entry which is preliminary data.</text>
</comment>
<evidence type="ECO:0000313" key="2">
    <source>
        <dbReference type="Proteomes" id="UP000244110"/>
    </source>
</evidence>
<dbReference type="Proteomes" id="UP000244110">
    <property type="component" value="Unassembled WGS sequence"/>
</dbReference>
<sequence length="173" mass="20289">MAETKRKSKSGTLRTEVFAMRLDPKLKYLAEIAARRQRRSLANFVEWAIEMGLNHTDLNQNSQYSPTIWDKSGELWDIEEAERFARLAFMAPELMTYDEQILWKIICETGHVWKGHHDSDGDWQWKVNSIQNLVLERLRKFWEDFKKVASGEADRSILPATSEKEPEDSDIPF</sequence>
<reference evidence="1 2" key="1">
    <citation type="submission" date="2018-04" db="EMBL/GenBank/DDBJ databases">
        <title>Active sludge and wastewater microbial communities from Klosterneuburg, Austria.</title>
        <authorList>
            <person name="Wagner M."/>
        </authorList>
    </citation>
    <scope>NUCLEOTIDE SEQUENCE [LARGE SCALE GENOMIC DNA]</scope>
    <source>
        <strain evidence="1 2">Nm4</strain>
    </source>
</reference>
<evidence type="ECO:0000313" key="1">
    <source>
        <dbReference type="EMBL" id="PTQ79008.1"/>
    </source>
</evidence>